<dbReference type="InterPro" id="IPR040256">
    <property type="entry name" value="At4g02000-like"/>
</dbReference>
<evidence type="ECO:0000259" key="2">
    <source>
        <dbReference type="Pfam" id="PF14111"/>
    </source>
</evidence>
<dbReference type="EMBL" id="JADFTS010000008">
    <property type="protein sequence ID" value="KAF9593017.1"/>
    <property type="molecule type" value="Genomic_DNA"/>
</dbReference>
<keyword evidence="1" id="KW-1133">Transmembrane helix</keyword>
<organism evidence="3 4">
    <name type="scientific">Coptis chinensis</name>
    <dbReference type="NCBI Taxonomy" id="261450"/>
    <lineage>
        <taxon>Eukaryota</taxon>
        <taxon>Viridiplantae</taxon>
        <taxon>Streptophyta</taxon>
        <taxon>Embryophyta</taxon>
        <taxon>Tracheophyta</taxon>
        <taxon>Spermatophyta</taxon>
        <taxon>Magnoliopsida</taxon>
        <taxon>Ranunculales</taxon>
        <taxon>Ranunculaceae</taxon>
        <taxon>Coptidoideae</taxon>
        <taxon>Coptis</taxon>
    </lineage>
</organism>
<dbReference type="Pfam" id="PF14111">
    <property type="entry name" value="DUF4283"/>
    <property type="match status" value="1"/>
</dbReference>
<feature type="transmembrane region" description="Helical" evidence="1">
    <location>
        <begin position="302"/>
        <end position="321"/>
    </location>
</feature>
<keyword evidence="1" id="KW-0472">Membrane</keyword>
<evidence type="ECO:0000256" key="1">
    <source>
        <dbReference type="SAM" id="Phobius"/>
    </source>
</evidence>
<reference evidence="3 4" key="1">
    <citation type="submission" date="2020-10" db="EMBL/GenBank/DDBJ databases">
        <title>The Coptis chinensis genome and diversification of protoberbering-type alkaloids.</title>
        <authorList>
            <person name="Wang B."/>
            <person name="Shu S."/>
            <person name="Song C."/>
            <person name="Liu Y."/>
        </authorList>
    </citation>
    <scope>NUCLEOTIDE SEQUENCE [LARGE SCALE GENOMIC DNA]</scope>
    <source>
        <strain evidence="3">HL-2020</strain>
        <tissue evidence="3">Leaf</tissue>
    </source>
</reference>
<dbReference type="InterPro" id="IPR025558">
    <property type="entry name" value="DUF4283"/>
</dbReference>
<keyword evidence="1" id="KW-0812">Transmembrane</keyword>
<name>A0A835LHU2_9MAGN</name>
<dbReference type="PANTHER" id="PTHR31286:SF99">
    <property type="entry name" value="DUF4283 DOMAIN-CONTAINING PROTEIN"/>
    <property type="match status" value="1"/>
</dbReference>
<accession>A0A835LHU2</accession>
<dbReference type="OrthoDB" id="1429668at2759"/>
<evidence type="ECO:0000313" key="3">
    <source>
        <dbReference type="EMBL" id="KAF9593017.1"/>
    </source>
</evidence>
<protein>
    <recommendedName>
        <fullName evidence="2">DUF4283 domain-containing protein</fullName>
    </recommendedName>
</protein>
<comment type="caution">
    <text evidence="3">The sequence shown here is derived from an EMBL/GenBank/DDBJ whole genome shotgun (WGS) entry which is preliminary data.</text>
</comment>
<sequence>MEMEQVKSIITDLWSPKGKLPASPLGKGYIMFRFEDICDYQRVWDQGSWMVEQHVLRLCKWIPNFSTEREIQSHAAVWVRFPRLGLEYWEVKNLMEIGKAMGKLIHVDETTNRRELGYYARVLESKKRWRKKNVNTTQQKDTIIIDVPEADSVNEVVLAGATMEHVSLCTQAEITENTRAVEMNNEVIVRDNTEYEALNSTVVTETVVAECTEGGFEAVNSADGTEVLNCVDGTEVLYTAGGSKDLGTVVVFDAVCIEVVSEDKIVEDLRMNEVNTVIFTTQVDIGMDGGFMTNQLPDGGHLIILLILLLMTKYLLATITLS</sequence>
<gene>
    <name evidence="3" type="ORF">IFM89_019744</name>
</gene>
<evidence type="ECO:0000313" key="4">
    <source>
        <dbReference type="Proteomes" id="UP000631114"/>
    </source>
</evidence>
<feature type="domain" description="DUF4283" evidence="2">
    <location>
        <begin position="2"/>
        <end position="68"/>
    </location>
</feature>
<dbReference type="PANTHER" id="PTHR31286">
    <property type="entry name" value="GLYCINE-RICH CELL WALL STRUCTURAL PROTEIN 1.8-LIKE"/>
    <property type="match status" value="1"/>
</dbReference>
<proteinExistence type="predicted"/>
<keyword evidence="4" id="KW-1185">Reference proteome</keyword>
<dbReference type="AlphaFoldDB" id="A0A835LHU2"/>
<dbReference type="Proteomes" id="UP000631114">
    <property type="component" value="Unassembled WGS sequence"/>
</dbReference>